<evidence type="ECO:0000313" key="2">
    <source>
        <dbReference type="EMBL" id="CAF9910274.1"/>
    </source>
</evidence>
<accession>A0A8H3ERW2</accession>
<keyword evidence="3" id="KW-1185">Reference proteome</keyword>
<keyword evidence="1" id="KW-0732">Signal</keyword>
<feature type="signal peptide" evidence="1">
    <location>
        <begin position="1"/>
        <end position="19"/>
    </location>
</feature>
<protein>
    <submittedName>
        <fullName evidence="2">Uncharacterized protein</fullName>
    </submittedName>
</protein>
<evidence type="ECO:0000256" key="1">
    <source>
        <dbReference type="SAM" id="SignalP"/>
    </source>
</evidence>
<dbReference type="OrthoDB" id="10485036at2759"/>
<name>A0A8H3ERW2_9LECA</name>
<sequence>MKLTHILPLLAFAIAPALSHPHQGESDNTLAPSLTSREDTIPFACTKANTIIASQLAEISQLQTNKLPVPPDLAGYFYSVVYGRTLLGCPSTPLLAAHSKRDIIDDHPEVRGKPCGVLHVLYQQVVDPIHVLRLNNIPVPAYLAGWYSSVSDANRNLACGFSISTSGTSDNSTTSDGSS</sequence>
<gene>
    <name evidence="2" type="ORF">IMSHALPRED_009139</name>
</gene>
<comment type="caution">
    <text evidence="2">The sequence shown here is derived from an EMBL/GenBank/DDBJ whole genome shotgun (WGS) entry which is preliminary data.</text>
</comment>
<dbReference type="AlphaFoldDB" id="A0A8H3ERW2"/>
<dbReference type="EMBL" id="CAJPDT010000007">
    <property type="protein sequence ID" value="CAF9910274.1"/>
    <property type="molecule type" value="Genomic_DNA"/>
</dbReference>
<proteinExistence type="predicted"/>
<organism evidence="2 3">
    <name type="scientific">Imshaugia aleurites</name>
    <dbReference type="NCBI Taxonomy" id="172621"/>
    <lineage>
        <taxon>Eukaryota</taxon>
        <taxon>Fungi</taxon>
        <taxon>Dikarya</taxon>
        <taxon>Ascomycota</taxon>
        <taxon>Pezizomycotina</taxon>
        <taxon>Lecanoromycetes</taxon>
        <taxon>OSLEUM clade</taxon>
        <taxon>Lecanoromycetidae</taxon>
        <taxon>Lecanorales</taxon>
        <taxon>Lecanorineae</taxon>
        <taxon>Parmeliaceae</taxon>
        <taxon>Imshaugia</taxon>
    </lineage>
</organism>
<dbReference type="Proteomes" id="UP000664534">
    <property type="component" value="Unassembled WGS sequence"/>
</dbReference>
<feature type="chain" id="PRO_5034776132" evidence="1">
    <location>
        <begin position="20"/>
        <end position="179"/>
    </location>
</feature>
<evidence type="ECO:0000313" key="3">
    <source>
        <dbReference type="Proteomes" id="UP000664534"/>
    </source>
</evidence>
<reference evidence="2" key="1">
    <citation type="submission" date="2021-03" db="EMBL/GenBank/DDBJ databases">
        <authorList>
            <person name="Tagirdzhanova G."/>
        </authorList>
    </citation>
    <scope>NUCLEOTIDE SEQUENCE</scope>
</reference>